<protein>
    <submittedName>
        <fullName evidence="1">Unnamed protein product</fullName>
    </submittedName>
</protein>
<reference evidence="1" key="1">
    <citation type="submission" date="2023-04" db="EMBL/GenBank/DDBJ databases">
        <title>Phytophthora lilii NBRC 32176.</title>
        <authorList>
            <person name="Ichikawa N."/>
            <person name="Sato H."/>
            <person name="Tonouchi N."/>
        </authorList>
    </citation>
    <scope>NUCLEOTIDE SEQUENCE</scope>
    <source>
        <strain evidence="1">NBRC 32176</strain>
    </source>
</reference>
<organism evidence="1 2">
    <name type="scientific">Phytophthora lilii</name>
    <dbReference type="NCBI Taxonomy" id="2077276"/>
    <lineage>
        <taxon>Eukaryota</taxon>
        <taxon>Sar</taxon>
        <taxon>Stramenopiles</taxon>
        <taxon>Oomycota</taxon>
        <taxon>Peronosporomycetes</taxon>
        <taxon>Peronosporales</taxon>
        <taxon>Peronosporaceae</taxon>
        <taxon>Phytophthora</taxon>
    </lineage>
</organism>
<proteinExistence type="predicted"/>
<dbReference type="EMBL" id="BSXW01000672">
    <property type="protein sequence ID" value="GMF27693.1"/>
    <property type="molecule type" value="Genomic_DNA"/>
</dbReference>
<sequence>MPSIRGALVSLSEPTAWAPAPGDPWAGLADAAGAAGWLRLDTRHEQVSLLLVMIVGSCADQRTEVGRQRLGQRVERRGVVHGGLDDVAGHAEEHLAGSVACFTCLSLGWRIRK</sequence>
<name>A0A9W6U7A9_9STRA</name>
<dbReference type="AlphaFoldDB" id="A0A9W6U7A9"/>
<dbReference type="Proteomes" id="UP001165083">
    <property type="component" value="Unassembled WGS sequence"/>
</dbReference>
<evidence type="ECO:0000313" key="2">
    <source>
        <dbReference type="Proteomes" id="UP001165083"/>
    </source>
</evidence>
<gene>
    <name evidence="1" type="ORF">Plil01_001160400</name>
</gene>
<accession>A0A9W6U7A9</accession>
<keyword evidence="2" id="KW-1185">Reference proteome</keyword>
<evidence type="ECO:0000313" key="1">
    <source>
        <dbReference type="EMBL" id="GMF27693.1"/>
    </source>
</evidence>
<comment type="caution">
    <text evidence="1">The sequence shown here is derived from an EMBL/GenBank/DDBJ whole genome shotgun (WGS) entry which is preliminary data.</text>
</comment>